<feature type="transmembrane region" description="Helical" evidence="2">
    <location>
        <begin position="60"/>
        <end position="80"/>
    </location>
</feature>
<proteinExistence type="predicted"/>
<keyword evidence="2" id="KW-1133">Transmembrane helix</keyword>
<keyword evidence="2" id="KW-0472">Membrane</keyword>
<protein>
    <recommendedName>
        <fullName evidence="5">Stage II sporulation protein M</fullName>
    </recommendedName>
</protein>
<evidence type="ECO:0008006" key="5">
    <source>
        <dbReference type="Google" id="ProtNLM"/>
    </source>
</evidence>
<dbReference type="EMBL" id="JAGZAM010000001">
    <property type="protein sequence ID" value="MBS5686607.1"/>
    <property type="molecule type" value="Genomic_DNA"/>
</dbReference>
<sequence length="253" mass="26039">MWVYQETKTNAAALVPTLPEDTAGESLAEKEAMTPASGRLTEMPPQKAPRRKPFQASRDCILLAAAYLFGTLMAGVLQALCDAEEMETLAYYLDCWRGVFAASSAAQAVGLFGAELAVVLGAAAVFLLLGLSAVGPLPIFLFAMLYGTGSGLLSAQLLNSLGAKQLILFLLTASLPTALAAGALCLFGASALQVSSRIHAFSFGRGGKGNGSLHPAGARLLVGQFALLAVCLCPLCGAATGLVCLANRLMQAG</sequence>
<reference evidence="3" key="1">
    <citation type="submission" date="2021-02" db="EMBL/GenBank/DDBJ databases">
        <title>Infant gut strain persistence is associated with maternal origin, phylogeny, and functional potential including surface adhesion and iron acquisition.</title>
        <authorList>
            <person name="Lou Y.C."/>
        </authorList>
    </citation>
    <scope>NUCLEOTIDE SEQUENCE</scope>
    <source>
        <strain evidence="3">L3_101_367G1_dasL3_101_367G1_metabat.metabat.26</strain>
    </source>
</reference>
<feature type="transmembrane region" description="Helical" evidence="2">
    <location>
        <begin position="166"/>
        <end position="189"/>
    </location>
</feature>
<keyword evidence="2" id="KW-0812">Transmembrane</keyword>
<dbReference type="Proteomes" id="UP000733372">
    <property type="component" value="Unassembled WGS sequence"/>
</dbReference>
<comment type="caution">
    <text evidence="3">The sequence shown here is derived from an EMBL/GenBank/DDBJ whole genome shotgun (WGS) entry which is preliminary data.</text>
</comment>
<dbReference type="AlphaFoldDB" id="A0A943FV66"/>
<evidence type="ECO:0000256" key="1">
    <source>
        <dbReference type="SAM" id="MobiDB-lite"/>
    </source>
</evidence>
<accession>A0A943FV66</accession>
<gene>
    <name evidence="3" type="ORF">KHW66_00600</name>
</gene>
<feature type="region of interest" description="Disordered" evidence="1">
    <location>
        <begin position="24"/>
        <end position="51"/>
    </location>
</feature>
<feature type="transmembrane region" description="Helical" evidence="2">
    <location>
        <begin position="116"/>
        <end position="145"/>
    </location>
</feature>
<evidence type="ECO:0000256" key="2">
    <source>
        <dbReference type="SAM" id="Phobius"/>
    </source>
</evidence>
<evidence type="ECO:0000313" key="3">
    <source>
        <dbReference type="EMBL" id="MBS5686607.1"/>
    </source>
</evidence>
<evidence type="ECO:0000313" key="4">
    <source>
        <dbReference type="Proteomes" id="UP000733372"/>
    </source>
</evidence>
<name>A0A943FV66_9FIRM</name>
<feature type="transmembrane region" description="Helical" evidence="2">
    <location>
        <begin position="225"/>
        <end position="246"/>
    </location>
</feature>
<organism evidence="3 4">
    <name type="scientific">Faecalibacterium prausnitzii</name>
    <dbReference type="NCBI Taxonomy" id="853"/>
    <lineage>
        <taxon>Bacteria</taxon>
        <taxon>Bacillati</taxon>
        <taxon>Bacillota</taxon>
        <taxon>Clostridia</taxon>
        <taxon>Eubacteriales</taxon>
        <taxon>Oscillospiraceae</taxon>
        <taxon>Faecalibacterium</taxon>
    </lineage>
</organism>